<keyword evidence="1" id="KW-1133">Transmembrane helix</keyword>
<dbReference type="EMBL" id="LCPB01000014">
    <property type="protein sequence ID" value="KKU89418.1"/>
    <property type="molecule type" value="Genomic_DNA"/>
</dbReference>
<proteinExistence type="predicted"/>
<feature type="transmembrane region" description="Helical" evidence="1">
    <location>
        <begin position="70"/>
        <end position="87"/>
    </location>
</feature>
<gene>
    <name evidence="2" type="ORF">UY19_C0014G0018</name>
</gene>
<keyword evidence="1" id="KW-0812">Transmembrane</keyword>
<feature type="transmembrane region" description="Helical" evidence="1">
    <location>
        <begin position="35"/>
        <end position="63"/>
    </location>
</feature>
<protein>
    <recommendedName>
        <fullName evidence="4">Rod shape-determining protein MreD</fullName>
    </recommendedName>
</protein>
<organism evidence="2 3">
    <name type="scientific">Candidatus Wolfebacteria bacterium GW2011_GWA2_47_9b</name>
    <dbReference type="NCBI Taxonomy" id="1619005"/>
    <lineage>
        <taxon>Bacteria</taxon>
        <taxon>Candidatus Wolfeibacteriota</taxon>
    </lineage>
</organism>
<dbReference type="Proteomes" id="UP000033882">
    <property type="component" value="Unassembled WGS sequence"/>
</dbReference>
<evidence type="ECO:0008006" key="4">
    <source>
        <dbReference type="Google" id="ProtNLM"/>
    </source>
</evidence>
<dbReference type="AlphaFoldDB" id="A0A0G1WGG2"/>
<keyword evidence="1" id="KW-0472">Membrane</keyword>
<feature type="transmembrane region" description="Helical" evidence="1">
    <location>
        <begin position="93"/>
        <end position="116"/>
    </location>
</feature>
<sequence length="152" mass="17469">MRKETLRFIVFIAILFIASTLQFLSVSIFGIIPNFVLATIVAATLFLGDVWHELFLISVALFLLKFSPVIEREMLALFAVMLLVIVLERRLPWHMFINGIFLTVFSVASLYILIDVRSITSLMFAQELVYTLVLVSVIYYGLTSLRLFRNTR</sequence>
<comment type="caution">
    <text evidence="2">The sequence shown here is derived from an EMBL/GenBank/DDBJ whole genome shotgun (WGS) entry which is preliminary data.</text>
</comment>
<evidence type="ECO:0000313" key="3">
    <source>
        <dbReference type="Proteomes" id="UP000033882"/>
    </source>
</evidence>
<feature type="transmembrane region" description="Helical" evidence="1">
    <location>
        <begin position="7"/>
        <end position="29"/>
    </location>
</feature>
<feature type="transmembrane region" description="Helical" evidence="1">
    <location>
        <begin position="128"/>
        <end position="148"/>
    </location>
</feature>
<evidence type="ECO:0000256" key="1">
    <source>
        <dbReference type="SAM" id="Phobius"/>
    </source>
</evidence>
<evidence type="ECO:0000313" key="2">
    <source>
        <dbReference type="EMBL" id="KKU89418.1"/>
    </source>
</evidence>
<name>A0A0G1WGG2_9BACT</name>
<reference evidence="2 3" key="1">
    <citation type="journal article" date="2015" name="Nature">
        <title>rRNA introns, odd ribosomes, and small enigmatic genomes across a large radiation of phyla.</title>
        <authorList>
            <person name="Brown C.T."/>
            <person name="Hug L.A."/>
            <person name="Thomas B.C."/>
            <person name="Sharon I."/>
            <person name="Castelle C.J."/>
            <person name="Singh A."/>
            <person name="Wilkins M.J."/>
            <person name="Williams K.H."/>
            <person name="Banfield J.F."/>
        </authorList>
    </citation>
    <scope>NUCLEOTIDE SEQUENCE [LARGE SCALE GENOMIC DNA]</scope>
</reference>
<accession>A0A0G1WGG2</accession>